<dbReference type="InterPro" id="IPR029032">
    <property type="entry name" value="AhpD-like"/>
</dbReference>
<protein>
    <submittedName>
        <fullName evidence="3">Alkylhydroperoxidase/carboxymuconolactone decarboxylase family protein YurZ</fullName>
    </submittedName>
</protein>
<dbReference type="Proteomes" id="UP000294546">
    <property type="component" value="Unassembled WGS sequence"/>
</dbReference>
<keyword evidence="1" id="KW-1133">Transmembrane helix</keyword>
<keyword evidence="1" id="KW-0472">Membrane</keyword>
<dbReference type="GO" id="GO:0051920">
    <property type="term" value="F:peroxiredoxin activity"/>
    <property type="evidence" value="ECO:0007669"/>
    <property type="project" value="InterPro"/>
</dbReference>
<gene>
    <name evidence="3" type="ORF">CLV83_4350</name>
</gene>
<dbReference type="RefSeq" id="WP_132297755.1">
    <property type="nucleotide sequence ID" value="NZ_SMFU01000014.1"/>
</dbReference>
<proteinExistence type="predicted"/>
<keyword evidence="3" id="KW-0560">Oxidoreductase</keyword>
<dbReference type="Gene3D" id="1.20.1290.10">
    <property type="entry name" value="AhpD-like"/>
    <property type="match status" value="1"/>
</dbReference>
<organism evidence="3 4">
    <name type="scientific">Marinobacterium mangrovicola</name>
    <dbReference type="NCBI Taxonomy" id="1476959"/>
    <lineage>
        <taxon>Bacteria</taxon>
        <taxon>Pseudomonadati</taxon>
        <taxon>Pseudomonadota</taxon>
        <taxon>Gammaproteobacteria</taxon>
        <taxon>Oceanospirillales</taxon>
        <taxon>Oceanospirillaceae</taxon>
        <taxon>Marinobacterium</taxon>
    </lineage>
</organism>
<dbReference type="Pfam" id="PF02627">
    <property type="entry name" value="CMD"/>
    <property type="match status" value="1"/>
</dbReference>
<sequence>MADKQLPKNYVQFRSRYKRLAGAVDELGKAARDEGPLDEKSAQLIQLAAAVSIRSEGAVHSHARRALDAGASPDEIRHAVLLLVSTIGFPAVMAALSWVNDVLEKGDA</sequence>
<accession>A0A4R1G7U7</accession>
<dbReference type="EMBL" id="SMFU01000014">
    <property type="protein sequence ID" value="TCK02653.1"/>
    <property type="molecule type" value="Genomic_DNA"/>
</dbReference>
<dbReference type="PANTHER" id="PTHR33930">
    <property type="entry name" value="ALKYL HYDROPEROXIDE REDUCTASE AHPD"/>
    <property type="match status" value="1"/>
</dbReference>
<evidence type="ECO:0000313" key="4">
    <source>
        <dbReference type="Proteomes" id="UP000294546"/>
    </source>
</evidence>
<keyword evidence="3" id="KW-0575">Peroxidase</keyword>
<evidence type="ECO:0000313" key="3">
    <source>
        <dbReference type="EMBL" id="TCK02653.1"/>
    </source>
</evidence>
<evidence type="ECO:0000259" key="2">
    <source>
        <dbReference type="Pfam" id="PF02627"/>
    </source>
</evidence>
<feature type="domain" description="Carboxymuconolactone decarboxylase-like" evidence="2">
    <location>
        <begin position="21"/>
        <end position="100"/>
    </location>
</feature>
<evidence type="ECO:0000256" key="1">
    <source>
        <dbReference type="SAM" id="Phobius"/>
    </source>
</evidence>
<dbReference type="SUPFAM" id="SSF69118">
    <property type="entry name" value="AhpD-like"/>
    <property type="match status" value="1"/>
</dbReference>
<dbReference type="OrthoDB" id="425264at2"/>
<reference evidence="3 4" key="1">
    <citation type="submission" date="2019-03" db="EMBL/GenBank/DDBJ databases">
        <title>Genomic Encyclopedia of Archaeal and Bacterial Type Strains, Phase II (KMG-II): from individual species to whole genera.</title>
        <authorList>
            <person name="Goeker M."/>
        </authorList>
    </citation>
    <scope>NUCLEOTIDE SEQUENCE [LARGE SCALE GENOMIC DNA]</scope>
    <source>
        <strain evidence="3 4">DSM 27697</strain>
    </source>
</reference>
<dbReference type="PANTHER" id="PTHR33930:SF2">
    <property type="entry name" value="BLR3452 PROTEIN"/>
    <property type="match status" value="1"/>
</dbReference>
<dbReference type="AlphaFoldDB" id="A0A4R1G7U7"/>
<keyword evidence="4" id="KW-1185">Reference proteome</keyword>
<dbReference type="InterPro" id="IPR003779">
    <property type="entry name" value="CMD-like"/>
</dbReference>
<feature type="transmembrane region" description="Helical" evidence="1">
    <location>
        <begin position="79"/>
        <end position="99"/>
    </location>
</feature>
<keyword evidence="1" id="KW-0812">Transmembrane</keyword>
<comment type="caution">
    <text evidence="3">The sequence shown here is derived from an EMBL/GenBank/DDBJ whole genome shotgun (WGS) entry which is preliminary data.</text>
</comment>
<name>A0A4R1G7U7_9GAMM</name>